<dbReference type="EMBL" id="JAICBX010000002">
    <property type="protein sequence ID" value="MBW8638203.1"/>
    <property type="molecule type" value="Genomic_DNA"/>
</dbReference>
<feature type="transmembrane region" description="Helical" evidence="1">
    <location>
        <begin position="32"/>
        <end position="54"/>
    </location>
</feature>
<dbReference type="RefSeq" id="WP_220228851.1">
    <property type="nucleotide sequence ID" value="NZ_JAICBX010000002.1"/>
</dbReference>
<keyword evidence="3" id="KW-1185">Reference proteome</keyword>
<keyword evidence="1" id="KW-0812">Transmembrane</keyword>
<proteinExistence type="predicted"/>
<dbReference type="PIRSF" id="PIRSF032162">
    <property type="entry name" value="UCP032162_imp"/>
    <property type="match status" value="1"/>
</dbReference>
<evidence type="ECO:0000256" key="1">
    <source>
        <dbReference type="SAM" id="Phobius"/>
    </source>
</evidence>
<name>A0AAE2ZPP7_9HYPH</name>
<gene>
    <name evidence="2" type="ORF">K1W69_13490</name>
</gene>
<evidence type="ECO:0000313" key="2">
    <source>
        <dbReference type="EMBL" id="MBW8638203.1"/>
    </source>
</evidence>
<dbReference type="AlphaFoldDB" id="A0AAE2ZPP7"/>
<evidence type="ECO:0000313" key="3">
    <source>
        <dbReference type="Proteomes" id="UP001196509"/>
    </source>
</evidence>
<comment type="caution">
    <text evidence="2">The sequence shown here is derived from an EMBL/GenBank/DDBJ whole genome shotgun (WGS) entry which is preliminary data.</text>
</comment>
<dbReference type="InterPro" id="IPR019253">
    <property type="entry name" value="DUF2244_TM"/>
</dbReference>
<protein>
    <submittedName>
        <fullName evidence="2">DUF2244 domain-containing protein</fullName>
    </submittedName>
</protein>
<keyword evidence="1" id="KW-1133">Transmembrane helix</keyword>
<dbReference type="InterPro" id="IPR016990">
    <property type="entry name" value="UCP032162_TM"/>
</dbReference>
<keyword evidence="1" id="KW-0472">Membrane</keyword>
<accession>A0AAE2ZPP7</accession>
<dbReference type="Proteomes" id="UP001196509">
    <property type="component" value="Unassembled WGS sequence"/>
</dbReference>
<feature type="transmembrane region" description="Helical" evidence="1">
    <location>
        <begin position="60"/>
        <end position="79"/>
    </location>
</feature>
<organism evidence="2 3">
    <name type="scientific">Flavimaribacter sediminis</name>
    <dbReference type="NCBI Taxonomy" id="2865987"/>
    <lineage>
        <taxon>Bacteria</taxon>
        <taxon>Pseudomonadati</taxon>
        <taxon>Pseudomonadota</taxon>
        <taxon>Alphaproteobacteria</taxon>
        <taxon>Hyphomicrobiales</taxon>
        <taxon>Rhizobiaceae</taxon>
        <taxon>Flavimaribacter</taxon>
    </lineage>
</organism>
<reference evidence="2" key="1">
    <citation type="submission" date="2021-08" db="EMBL/GenBank/DDBJ databases">
        <title>Hoeflea bacterium WL0058 sp. nov., isolated from the sediment.</title>
        <authorList>
            <person name="Wang L."/>
            <person name="Zhang D."/>
        </authorList>
    </citation>
    <scope>NUCLEOTIDE SEQUENCE</scope>
    <source>
        <strain evidence="2">WL0058</strain>
    </source>
</reference>
<sequence length="167" mass="18472">MDKSNSSERVAPDPEKPIFEAMLTPHRSLGRVGFLVVMGVATVITLAHSTVFMVSGAWPVGAFFGLDLALLFGAFWLNYRSARARETVSVSRTDLLINKYAPSGRSTEFHWNPLWARFHVSRHDEIGITRMAVSGEGRATDIGSFLNPEDRETFADAFSGALARARR</sequence>
<dbReference type="Pfam" id="PF10003">
    <property type="entry name" value="DUF2244"/>
    <property type="match status" value="1"/>
</dbReference>